<protein>
    <recommendedName>
        <fullName evidence="1">BioF2-like acetyltransferase domain-containing protein</fullName>
    </recommendedName>
</protein>
<dbReference type="STRING" id="469383.Cwoe_5312"/>
<dbReference type="HOGENOM" id="CLU_051159_1_0_11"/>
<evidence type="ECO:0000259" key="1">
    <source>
        <dbReference type="Pfam" id="PF13480"/>
    </source>
</evidence>
<keyword evidence="3" id="KW-1185">Reference proteome</keyword>
<evidence type="ECO:0000313" key="3">
    <source>
        <dbReference type="Proteomes" id="UP000008229"/>
    </source>
</evidence>
<dbReference type="Gene3D" id="3.40.630.30">
    <property type="match status" value="1"/>
</dbReference>
<accession>D3FFC5</accession>
<name>D3FFC5_CONWI</name>
<dbReference type="eggNOG" id="COG5653">
    <property type="taxonomic scope" value="Bacteria"/>
</dbReference>
<dbReference type="Proteomes" id="UP000008229">
    <property type="component" value="Chromosome"/>
</dbReference>
<feature type="domain" description="BioF2-like acetyltransferase" evidence="1">
    <location>
        <begin position="168"/>
        <end position="305"/>
    </location>
</feature>
<dbReference type="InterPro" id="IPR038740">
    <property type="entry name" value="BioF2-like_GNAT_dom"/>
</dbReference>
<dbReference type="AlphaFoldDB" id="D3FFC5"/>
<dbReference type="EMBL" id="CP001854">
    <property type="protein sequence ID" value="ADB53718.1"/>
    <property type="molecule type" value="Genomic_DNA"/>
</dbReference>
<proteinExistence type="predicted"/>
<dbReference type="Pfam" id="PF13480">
    <property type="entry name" value="Acetyltransf_6"/>
    <property type="match status" value="1"/>
</dbReference>
<organism evidence="2 3">
    <name type="scientific">Conexibacter woesei (strain DSM 14684 / CCUG 47730 / CIP 108061 / JCM 11494 / NBRC 100937 / ID131577)</name>
    <dbReference type="NCBI Taxonomy" id="469383"/>
    <lineage>
        <taxon>Bacteria</taxon>
        <taxon>Bacillati</taxon>
        <taxon>Actinomycetota</taxon>
        <taxon>Thermoleophilia</taxon>
        <taxon>Solirubrobacterales</taxon>
        <taxon>Conexibacteraceae</taxon>
        <taxon>Conexibacter</taxon>
    </lineage>
</organism>
<sequence>MAMTTRMIRLDRLTDAQRGAWRELAANAAEPNPFFEQQLLEPAWRNLRPRGLALLVAEDSAGWSACLPVQHVRWPAYAMTGWNHPYAFLSTPLLRGEDPARAAEQLVAPFRGRRTALLSLRLVGCGPAGTALRAAARGSGLTCAWGREIDRAAAWRHDGEPRVPLSARRRAKLRKQGQRLSELLGAELRVDERAGDAAALERFLALEAAGWKGEQQTALAANRAHRAFFLEMATGLAAEGRLRLSTLSAGDDVLAMSCNLRSGDAMFGFKSAFDERYRRYAPGIQLMFETVRAFHAEGDVRLFDSCSESDSSLPNEVYGERIALTSFVLAARGAPAELTRSTLQAGIAARARLRFARAAAQARARADRTQVPSQ</sequence>
<reference evidence="3" key="2">
    <citation type="submission" date="2010-01" db="EMBL/GenBank/DDBJ databases">
        <title>The complete genome of Conexibacter woesei DSM 14684.</title>
        <authorList>
            <consortium name="US DOE Joint Genome Institute (JGI-PGF)"/>
            <person name="Lucas S."/>
            <person name="Copeland A."/>
            <person name="Lapidus A."/>
            <person name="Glavina del Rio T."/>
            <person name="Dalin E."/>
            <person name="Tice H."/>
            <person name="Bruce D."/>
            <person name="Goodwin L."/>
            <person name="Pitluck S."/>
            <person name="Kyrpides N."/>
            <person name="Mavromatis K."/>
            <person name="Ivanova N."/>
            <person name="Mikhailova N."/>
            <person name="Chertkov O."/>
            <person name="Brettin T."/>
            <person name="Detter J.C."/>
            <person name="Han C."/>
            <person name="Larimer F."/>
            <person name="Land M."/>
            <person name="Hauser L."/>
            <person name="Markowitz V."/>
            <person name="Cheng J.-F."/>
            <person name="Hugenholtz P."/>
            <person name="Woyke T."/>
            <person name="Wu D."/>
            <person name="Pukall R."/>
            <person name="Steenblock K."/>
            <person name="Schneider S."/>
            <person name="Klenk H.-P."/>
            <person name="Eisen J.A."/>
        </authorList>
    </citation>
    <scope>NUCLEOTIDE SEQUENCE [LARGE SCALE GENOMIC DNA]</scope>
    <source>
        <strain evidence="3">DSM 14684 / CIP 108061 / JCM 11494 / NBRC 100937 / ID131577</strain>
    </source>
</reference>
<dbReference type="KEGG" id="cwo:Cwoe_5312"/>
<evidence type="ECO:0000313" key="2">
    <source>
        <dbReference type="EMBL" id="ADB53718.1"/>
    </source>
</evidence>
<gene>
    <name evidence="2" type="ordered locus">Cwoe_5312</name>
</gene>
<reference evidence="2 3" key="1">
    <citation type="journal article" date="2010" name="Stand. Genomic Sci.">
        <title>Complete genome sequence of Conexibacter woesei type strain (ID131577).</title>
        <authorList>
            <person name="Pukall R."/>
            <person name="Lapidus A."/>
            <person name="Glavina Del Rio T."/>
            <person name="Copeland A."/>
            <person name="Tice H."/>
            <person name="Cheng J.-F."/>
            <person name="Lucas S."/>
            <person name="Chen F."/>
            <person name="Nolan M."/>
            <person name="Bruce D."/>
            <person name="Goodwin L."/>
            <person name="Pitluck S."/>
            <person name="Mavromatis K."/>
            <person name="Ivanova N."/>
            <person name="Ovchinnikova G."/>
            <person name="Pati A."/>
            <person name="Chen A."/>
            <person name="Palaniappan K."/>
            <person name="Land M."/>
            <person name="Hauser L."/>
            <person name="Chang Y.-J."/>
            <person name="Jeffries C.D."/>
            <person name="Chain P."/>
            <person name="Meincke L."/>
            <person name="Sims D."/>
            <person name="Brettin T."/>
            <person name="Detter J.C."/>
            <person name="Rohde M."/>
            <person name="Goeker M."/>
            <person name="Bristow J."/>
            <person name="Eisen J.A."/>
            <person name="Markowitz V."/>
            <person name="Kyrpides N.C."/>
            <person name="Klenk H.-P."/>
            <person name="Hugenholtz P."/>
        </authorList>
    </citation>
    <scope>NUCLEOTIDE SEQUENCE [LARGE SCALE GENOMIC DNA]</scope>
    <source>
        <strain evidence="3">DSM 14684 / CIP 108061 / JCM 11494 / NBRC 100937 / ID131577</strain>
    </source>
</reference>
<dbReference type="SUPFAM" id="SSF55729">
    <property type="entry name" value="Acyl-CoA N-acyltransferases (Nat)"/>
    <property type="match status" value="1"/>
</dbReference>
<dbReference type="InterPro" id="IPR016181">
    <property type="entry name" value="Acyl_CoA_acyltransferase"/>
</dbReference>